<dbReference type="EMBL" id="KN837315">
    <property type="protein sequence ID" value="KIJ28077.1"/>
    <property type="molecule type" value="Genomic_DNA"/>
</dbReference>
<dbReference type="InterPro" id="IPR016160">
    <property type="entry name" value="Ald_DH_CS_CYS"/>
</dbReference>
<evidence type="ECO:0000256" key="2">
    <source>
        <dbReference type="PROSITE-ProRule" id="PRU10007"/>
    </source>
</evidence>
<dbReference type="HOGENOM" id="CLU_005391_1_0_1"/>
<dbReference type="Proteomes" id="UP000054279">
    <property type="component" value="Unassembled WGS sequence"/>
</dbReference>
<dbReference type="Gene3D" id="3.40.605.10">
    <property type="entry name" value="Aldehyde Dehydrogenase, Chain A, domain 1"/>
    <property type="match status" value="1"/>
</dbReference>
<dbReference type="GO" id="GO:0009450">
    <property type="term" value="P:gamma-aminobutyric acid catabolic process"/>
    <property type="evidence" value="ECO:0007669"/>
    <property type="project" value="TreeGrafter"/>
</dbReference>
<evidence type="ECO:0000256" key="1">
    <source>
        <dbReference type="ARBA" id="ARBA00023002"/>
    </source>
</evidence>
<evidence type="ECO:0000259" key="4">
    <source>
        <dbReference type="Pfam" id="PF00171"/>
    </source>
</evidence>
<gene>
    <name evidence="5" type="ORF">M422DRAFT_37448</name>
</gene>
<name>A0A0C9UGG9_SPHS4</name>
<sequence>MSIPFTQLFVNGQYVPAGNGNSFEIRNPSSGKIVGKAAAASFEDCKAAIDAAHQALQVWEGTPPHMRRDIFLKAADLVSADKYKIKIIQTMHTEVAAVDSWGFLNWAVCANYLREVAGLVNQLGSTTQESGVLPGTKILVNRKPVGVGLAMAPWNAPVWLALRSVALAILCGNTMVLKASEYSPQSMAIIVELFVEAGLPAGVLNYITVKAEDSPLLVSQIIAHANVRHINFTGGHRVGRIIATEAAKYLKPCIFELGGKAPMIVLDDADVASAAKVAGFSVLWNSGQACCGTERLIIQKGIADQFIAGLIEFCKVMKAGNQDADTSANLGPLLTEKAAENVLNMIKEAQAAGAEVILGDLSREGSLIQPHLVKGVQPGTALWDKESFGPVAVISVVDTVDEAIQLANSSDYSLAAALWTSDIHRSLDIASRIRSGYTNINGSTIHEEPAFPFVGLGGSSGYGEFDVAHFTQKRRVVIHAGINPFFA</sequence>
<dbReference type="AlphaFoldDB" id="A0A0C9UGG9"/>
<dbReference type="InterPro" id="IPR016162">
    <property type="entry name" value="Ald_DH_N"/>
</dbReference>
<dbReference type="Gene3D" id="3.40.309.10">
    <property type="entry name" value="Aldehyde Dehydrogenase, Chain A, domain 2"/>
    <property type="match status" value="1"/>
</dbReference>
<evidence type="ECO:0000313" key="5">
    <source>
        <dbReference type="EMBL" id="KIJ28077.1"/>
    </source>
</evidence>
<evidence type="ECO:0000313" key="6">
    <source>
        <dbReference type="Proteomes" id="UP000054279"/>
    </source>
</evidence>
<dbReference type="OrthoDB" id="310895at2759"/>
<protein>
    <recommendedName>
        <fullName evidence="4">Aldehyde dehydrogenase domain-containing protein</fullName>
    </recommendedName>
</protein>
<reference evidence="5 6" key="1">
    <citation type="submission" date="2014-06" db="EMBL/GenBank/DDBJ databases">
        <title>Evolutionary Origins and Diversification of the Mycorrhizal Mutualists.</title>
        <authorList>
            <consortium name="DOE Joint Genome Institute"/>
            <consortium name="Mycorrhizal Genomics Consortium"/>
            <person name="Kohler A."/>
            <person name="Kuo A."/>
            <person name="Nagy L.G."/>
            <person name="Floudas D."/>
            <person name="Copeland A."/>
            <person name="Barry K.W."/>
            <person name="Cichocki N."/>
            <person name="Veneault-Fourrey C."/>
            <person name="LaButti K."/>
            <person name="Lindquist E.A."/>
            <person name="Lipzen A."/>
            <person name="Lundell T."/>
            <person name="Morin E."/>
            <person name="Murat C."/>
            <person name="Riley R."/>
            <person name="Ohm R."/>
            <person name="Sun H."/>
            <person name="Tunlid A."/>
            <person name="Henrissat B."/>
            <person name="Grigoriev I.V."/>
            <person name="Hibbett D.S."/>
            <person name="Martin F."/>
        </authorList>
    </citation>
    <scope>NUCLEOTIDE SEQUENCE [LARGE SCALE GENOMIC DNA]</scope>
    <source>
        <strain evidence="5 6">SS14</strain>
    </source>
</reference>
<dbReference type="PANTHER" id="PTHR43353">
    <property type="entry name" value="SUCCINATE-SEMIALDEHYDE DEHYDROGENASE, MITOCHONDRIAL"/>
    <property type="match status" value="1"/>
</dbReference>
<feature type="active site" evidence="2">
    <location>
        <position position="256"/>
    </location>
</feature>
<keyword evidence="1 3" id="KW-0560">Oxidoreductase</keyword>
<dbReference type="InterPro" id="IPR015590">
    <property type="entry name" value="Aldehyde_DH_dom"/>
</dbReference>
<keyword evidence="6" id="KW-1185">Reference proteome</keyword>
<accession>A0A0C9UGG9</accession>
<feature type="domain" description="Aldehyde dehydrogenase" evidence="4">
    <location>
        <begin position="18"/>
        <end position="469"/>
    </location>
</feature>
<proteinExistence type="inferred from homology"/>
<dbReference type="PROSITE" id="PS00070">
    <property type="entry name" value="ALDEHYDE_DEHYDR_CYS"/>
    <property type="match status" value="1"/>
</dbReference>
<dbReference type="InterPro" id="IPR029510">
    <property type="entry name" value="Ald_DH_CS_GLU"/>
</dbReference>
<dbReference type="PROSITE" id="PS00687">
    <property type="entry name" value="ALDEHYDE_DEHYDR_GLU"/>
    <property type="match status" value="1"/>
</dbReference>
<dbReference type="GO" id="GO:0004777">
    <property type="term" value="F:succinate-semialdehyde dehydrogenase (NAD+) activity"/>
    <property type="evidence" value="ECO:0007669"/>
    <property type="project" value="TreeGrafter"/>
</dbReference>
<dbReference type="InterPro" id="IPR050740">
    <property type="entry name" value="Aldehyde_DH_Superfamily"/>
</dbReference>
<comment type="similarity">
    <text evidence="3">Belongs to the aldehyde dehydrogenase family.</text>
</comment>
<dbReference type="Pfam" id="PF00171">
    <property type="entry name" value="Aldedh"/>
    <property type="match status" value="1"/>
</dbReference>
<dbReference type="SUPFAM" id="SSF53720">
    <property type="entry name" value="ALDH-like"/>
    <property type="match status" value="1"/>
</dbReference>
<dbReference type="InterPro" id="IPR016163">
    <property type="entry name" value="Ald_DH_C"/>
</dbReference>
<evidence type="ECO:0000256" key="3">
    <source>
        <dbReference type="RuleBase" id="RU003345"/>
    </source>
</evidence>
<organism evidence="5 6">
    <name type="scientific">Sphaerobolus stellatus (strain SS14)</name>
    <dbReference type="NCBI Taxonomy" id="990650"/>
    <lineage>
        <taxon>Eukaryota</taxon>
        <taxon>Fungi</taxon>
        <taxon>Dikarya</taxon>
        <taxon>Basidiomycota</taxon>
        <taxon>Agaricomycotina</taxon>
        <taxon>Agaricomycetes</taxon>
        <taxon>Phallomycetidae</taxon>
        <taxon>Geastrales</taxon>
        <taxon>Sphaerobolaceae</taxon>
        <taxon>Sphaerobolus</taxon>
    </lineage>
</organism>
<dbReference type="InterPro" id="IPR016161">
    <property type="entry name" value="Ald_DH/histidinol_DH"/>
</dbReference>
<dbReference type="PANTHER" id="PTHR43353:SF6">
    <property type="entry name" value="CYTOPLASMIC ALDEHYDE DEHYDROGENASE (EUROFUNG)"/>
    <property type="match status" value="1"/>
</dbReference>